<dbReference type="InterPro" id="IPR013087">
    <property type="entry name" value="Znf_C2H2_type"/>
</dbReference>
<feature type="domain" description="C2H2-type" evidence="2">
    <location>
        <begin position="43"/>
        <end position="68"/>
    </location>
</feature>
<keyword evidence="1" id="KW-0479">Metal-binding</keyword>
<evidence type="ECO:0000256" key="1">
    <source>
        <dbReference type="PROSITE-ProRule" id="PRU00042"/>
    </source>
</evidence>
<keyword evidence="5" id="KW-1185">Reference proteome</keyword>
<gene>
    <name evidence="4" type="ORF">MEUPH1_LOCUS30816</name>
</gene>
<comment type="caution">
    <text evidence="4">The sequence shown here is derived from an EMBL/GenBank/DDBJ whole genome shotgun (WGS) entry which is preliminary data.</text>
</comment>
<dbReference type="AlphaFoldDB" id="A0AAV0Y9F7"/>
<dbReference type="Gene3D" id="3.30.160.60">
    <property type="entry name" value="Classic Zinc Finger"/>
    <property type="match status" value="1"/>
</dbReference>
<dbReference type="PROSITE" id="PS50157">
    <property type="entry name" value="ZINC_FINGER_C2H2_2"/>
    <property type="match status" value="1"/>
</dbReference>
<protein>
    <recommendedName>
        <fullName evidence="6">SWIM-type domain-containing protein</fullName>
    </recommendedName>
</protein>
<feature type="domain" description="SWIM-type" evidence="3">
    <location>
        <begin position="297"/>
        <end position="334"/>
    </location>
</feature>
<dbReference type="EMBL" id="CARXXK010001804">
    <property type="protein sequence ID" value="CAI6377580.1"/>
    <property type="molecule type" value="Genomic_DNA"/>
</dbReference>
<organism evidence="4 5">
    <name type="scientific">Macrosiphum euphorbiae</name>
    <name type="common">potato aphid</name>
    <dbReference type="NCBI Taxonomy" id="13131"/>
    <lineage>
        <taxon>Eukaryota</taxon>
        <taxon>Metazoa</taxon>
        <taxon>Ecdysozoa</taxon>
        <taxon>Arthropoda</taxon>
        <taxon>Hexapoda</taxon>
        <taxon>Insecta</taxon>
        <taxon>Pterygota</taxon>
        <taxon>Neoptera</taxon>
        <taxon>Paraneoptera</taxon>
        <taxon>Hemiptera</taxon>
        <taxon>Sternorrhyncha</taxon>
        <taxon>Aphidomorpha</taxon>
        <taxon>Aphidoidea</taxon>
        <taxon>Aphididae</taxon>
        <taxon>Macrosiphini</taxon>
        <taxon>Macrosiphum</taxon>
    </lineage>
</organism>
<evidence type="ECO:0008006" key="6">
    <source>
        <dbReference type="Google" id="ProtNLM"/>
    </source>
</evidence>
<dbReference type="Proteomes" id="UP001160148">
    <property type="component" value="Unassembled WGS sequence"/>
</dbReference>
<name>A0AAV0Y9F7_9HEMI</name>
<reference evidence="4 5" key="1">
    <citation type="submission" date="2023-01" db="EMBL/GenBank/DDBJ databases">
        <authorList>
            <person name="Whitehead M."/>
        </authorList>
    </citation>
    <scope>NUCLEOTIDE SEQUENCE [LARGE SCALE GENOMIC DNA]</scope>
</reference>
<keyword evidence="1" id="KW-0863">Zinc-finger</keyword>
<sequence length="485" mass="55571">MSSSSSLMCNICKKVFGYHRNLVAHRKKCGSGIVEENINKKSIKCPDNKCGQLFSGYALLRKHVEEYHKIVLTKEHIYFKTLNDFKEWKQKVEKENVCSYVTKSTANIKNAKRTYYHCHRSGYFSSKSRGIKRIKSQGSNKIGSTCTSSMVVTEDANGINVDYSSTHFGHGSNLGRCRLTADERSMIAGKISEGVSFSKILDDIRNNVQSIYDVTTVISKRDLRNVERDFNLVEAKNKYCSKEDKIMMSHNAAVKICDAKIERMSPTTWKIISTTEKESSYDVSKVQEICVLSNCKLKCRLCNICNHIYTCGCPDFMIRSNICKHIHLILLSEEHSVQTFFTQPDESTEQFDNFEKLLVNQDITEPVEKEKKSIINKLMIGVGLMNSNDYSMDDCTDIQKKVDSLLNTIQRKKRKLIDTNNIEPSNKKIDKQLRLVTKKTNCKSQLQNITTEREKIEIKQSFKNTPAVGAERKILHIHNTNDHTY</sequence>
<dbReference type="PROSITE" id="PS00028">
    <property type="entry name" value="ZINC_FINGER_C2H2_1"/>
    <property type="match status" value="1"/>
</dbReference>
<dbReference type="PROSITE" id="PS50966">
    <property type="entry name" value="ZF_SWIM"/>
    <property type="match status" value="1"/>
</dbReference>
<evidence type="ECO:0000313" key="5">
    <source>
        <dbReference type="Proteomes" id="UP001160148"/>
    </source>
</evidence>
<evidence type="ECO:0000313" key="4">
    <source>
        <dbReference type="EMBL" id="CAI6377580.1"/>
    </source>
</evidence>
<dbReference type="InterPro" id="IPR052797">
    <property type="entry name" value="RegFact_GeneExpr_CellDeath"/>
</dbReference>
<evidence type="ECO:0000259" key="2">
    <source>
        <dbReference type="PROSITE" id="PS50157"/>
    </source>
</evidence>
<dbReference type="PANTHER" id="PTHR33936:SF24">
    <property type="entry name" value="C2H2-TYPE DOMAIN-CONTAINING PROTEIN"/>
    <property type="match status" value="1"/>
</dbReference>
<accession>A0AAV0Y9F7</accession>
<proteinExistence type="predicted"/>
<evidence type="ECO:0000259" key="3">
    <source>
        <dbReference type="PROSITE" id="PS50966"/>
    </source>
</evidence>
<dbReference type="GO" id="GO:0008270">
    <property type="term" value="F:zinc ion binding"/>
    <property type="evidence" value="ECO:0007669"/>
    <property type="project" value="UniProtKB-KW"/>
</dbReference>
<keyword evidence="1" id="KW-0862">Zinc</keyword>
<dbReference type="PANTHER" id="PTHR33936">
    <property type="entry name" value="PROTEIN CBG17840"/>
    <property type="match status" value="1"/>
</dbReference>
<dbReference type="InterPro" id="IPR007527">
    <property type="entry name" value="Znf_SWIM"/>
</dbReference>